<keyword evidence="22" id="KW-1185">Reference proteome</keyword>
<reference evidence="22" key="1">
    <citation type="journal article" date="2019" name="Database">
        <title>The radish genome database (RadishGD): an integrated information resource for radish genomics.</title>
        <authorList>
            <person name="Yu H.J."/>
            <person name="Baek S."/>
            <person name="Lee Y.J."/>
            <person name="Cho A."/>
            <person name="Mun J.H."/>
        </authorList>
    </citation>
    <scope>NUCLEOTIDE SEQUENCE [LARGE SCALE GENOMIC DNA]</scope>
    <source>
        <strain evidence="22">cv. WK10039</strain>
    </source>
</reference>
<reference evidence="23" key="2">
    <citation type="submission" date="2025-08" db="UniProtKB">
        <authorList>
            <consortium name="RefSeq"/>
        </authorList>
    </citation>
    <scope>IDENTIFICATION</scope>
    <source>
        <tissue evidence="23">Leaf</tissue>
    </source>
</reference>
<evidence type="ECO:0000256" key="5">
    <source>
        <dbReference type="ARBA" id="ARBA00022454"/>
    </source>
</evidence>
<keyword evidence="15 17" id="KW-0469">Meiosis</keyword>
<dbReference type="Gene3D" id="3.60.21.10">
    <property type="match status" value="1"/>
</dbReference>
<evidence type="ECO:0000256" key="15">
    <source>
        <dbReference type="ARBA" id="ARBA00023254"/>
    </source>
</evidence>
<keyword evidence="14 17" id="KW-0539">Nucleus</keyword>
<feature type="compositionally biased region" description="Polar residues" evidence="20">
    <location>
        <begin position="583"/>
        <end position="611"/>
    </location>
</feature>
<feature type="domain" description="Mre11 DNA-binding" evidence="21">
    <location>
        <begin position="299"/>
        <end position="452"/>
    </location>
</feature>
<dbReference type="GO" id="GO:0008296">
    <property type="term" value="F:3'-5'-DNA exonuclease activity"/>
    <property type="evidence" value="ECO:0007669"/>
    <property type="project" value="InterPro"/>
</dbReference>
<comment type="subcellular location">
    <subcellularLocation>
        <location evidence="3">Chromosome</location>
    </subcellularLocation>
    <subcellularLocation>
        <location evidence="2 17">Nucleus</location>
    </subcellularLocation>
</comment>
<sequence>MSREDLSDTLRILVATDCHLGYMEKDEIRRHDSFKAFEEICSIAEDKQVDFLLLGGDLFHENKPSRTTLVKAIEILRRHCLNDKPVQFQVVSDQTVNFQNAFGHVNYEDPHFNVGLPVFSIHGNHDDPAGVDNLSAIDILSACNLVNYFGKMNLGGSGVGQITLYPILMRKGSTTVALYGLGNIRDERLNRMFQTPHAIQWMRPEVQEGCDVSDWFNILVLHQNRVKSNPKNAISEHFLPRFLDFIVWGHEHECLIDPQEVSGMGFHITQPGSSVATSLIDGESKPKHVLLLEIKGNQYRPTKIPLTSVRPFEYTEIVLKDEDDIDPNDQNSILEHLDKVVRDLIEKASKKAVNRSDIQLPLVRIKVDYSGFMTINPQRFGQKYVGKVANPQDILIFSKASKKGQREGTIDDSERLRPEELNQQNIEALVAESNLKMEILPVNDLDVALQNFVNKDDKLAFYSCVQYNLQETRGKLAKDSNAQKFEEDDLILKVGECLEERLKDRSTRASGSSQFLSTGLTSENLTKRSSGIANASFSDDEDTTQISGSVPATRGRRGSSTAPSRGRAKAPTRGRGRGKASSAMKQTTLDGSLGLRQSQRSASASFKSASTIVEDDVDSPSSEEAEPEDLNKVDSSSEEEENTRGKGRKRQATTKRGRGRGTGTSKRGRKNESSSSLHRLLSSKDEDEDEDDEDIEKKLNRSQPRVTRNYGALRR</sequence>
<dbReference type="InterPro" id="IPR007281">
    <property type="entry name" value="Mre11_DNA-bd"/>
</dbReference>
<gene>
    <name evidence="23" type="primary">LOC108848716</name>
</gene>
<feature type="compositionally biased region" description="Basic residues" evidence="20">
    <location>
        <begin position="566"/>
        <end position="578"/>
    </location>
</feature>
<dbReference type="AlphaFoldDB" id="A0A9W3CI33"/>
<protein>
    <recommendedName>
        <fullName evidence="17">Double-strand break repair protein</fullName>
    </recommendedName>
</protein>
<feature type="active site" description="Proton donor" evidence="18">
    <location>
        <position position="125"/>
    </location>
</feature>
<dbReference type="InterPro" id="IPR038487">
    <property type="entry name" value="Mre11_capping_dom"/>
</dbReference>
<keyword evidence="6 17" id="KW-0540">Nuclease</keyword>
<dbReference type="InterPro" id="IPR041796">
    <property type="entry name" value="Mre11_N"/>
</dbReference>
<dbReference type="InterPro" id="IPR029052">
    <property type="entry name" value="Metallo-depent_PP-like"/>
</dbReference>
<dbReference type="GO" id="GO:0030145">
    <property type="term" value="F:manganese ion binding"/>
    <property type="evidence" value="ECO:0007669"/>
    <property type="project" value="UniProtKB-UniRule"/>
</dbReference>
<keyword evidence="5" id="KW-0158">Chromosome</keyword>
<dbReference type="GO" id="GO:0007095">
    <property type="term" value="P:mitotic G2 DNA damage checkpoint signaling"/>
    <property type="evidence" value="ECO:0007669"/>
    <property type="project" value="TreeGrafter"/>
</dbReference>
<feature type="compositionally biased region" description="Acidic residues" evidence="20">
    <location>
        <begin position="685"/>
        <end position="694"/>
    </location>
</feature>
<feature type="region of interest" description="Disordered" evidence="20">
    <location>
        <begin position="533"/>
        <end position="715"/>
    </location>
</feature>
<evidence type="ECO:0000259" key="21">
    <source>
        <dbReference type="SMART" id="SM01347"/>
    </source>
</evidence>
<evidence type="ECO:0000256" key="13">
    <source>
        <dbReference type="ARBA" id="ARBA00023211"/>
    </source>
</evidence>
<dbReference type="PIRSF" id="PIRSF000882">
    <property type="entry name" value="DSB_repair_MRE11"/>
    <property type="match status" value="1"/>
</dbReference>
<dbReference type="SMART" id="SM01347">
    <property type="entry name" value="Mre11_DNA_bind"/>
    <property type="match status" value="1"/>
</dbReference>
<evidence type="ECO:0000256" key="1">
    <source>
        <dbReference type="ARBA" id="ARBA00001936"/>
    </source>
</evidence>
<dbReference type="GO" id="GO:0030870">
    <property type="term" value="C:Mre11 complex"/>
    <property type="evidence" value="ECO:0007669"/>
    <property type="project" value="UniProtKB-UniRule"/>
</dbReference>
<evidence type="ECO:0000256" key="19">
    <source>
        <dbReference type="RuleBase" id="RU003447"/>
    </source>
</evidence>
<evidence type="ECO:0000313" key="23">
    <source>
        <dbReference type="RefSeq" id="XP_056851134.1"/>
    </source>
</evidence>
<comment type="similarity">
    <text evidence="4 17 19">Belongs to the MRE11/RAD32 family.</text>
</comment>
<dbReference type="GO" id="GO:0000014">
    <property type="term" value="F:single-stranded DNA endodeoxyribonuclease activity"/>
    <property type="evidence" value="ECO:0007669"/>
    <property type="project" value="TreeGrafter"/>
</dbReference>
<dbReference type="PANTHER" id="PTHR10139:SF1">
    <property type="entry name" value="DOUBLE-STRAND BREAK REPAIR PROTEIN MRE11"/>
    <property type="match status" value="1"/>
</dbReference>
<dbReference type="GO" id="GO:0035861">
    <property type="term" value="C:site of double-strand break"/>
    <property type="evidence" value="ECO:0007669"/>
    <property type="project" value="TreeGrafter"/>
</dbReference>
<dbReference type="PANTHER" id="PTHR10139">
    <property type="entry name" value="DOUBLE-STRAND BREAK REPAIR PROTEIN MRE11"/>
    <property type="match status" value="1"/>
</dbReference>
<keyword evidence="8 17" id="KW-0255">Endonuclease</keyword>
<organism evidence="22 23">
    <name type="scientific">Raphanus sativus</name>
    <name type="common">Radish</name>
    <name type="synonym">Raphanus raphanistrum var. sativus</name>
    <dbReference type="NCBI Taxonomy" id="3726"/>
    <lineage>
        <taxon>Eukaryota</taxon>
        <taxon>Viridiplantae</taxon>
        <taxon>Streptophyta</taxon>
        <taxon>Embryophyta</taxon>
        <taxon>Tracheophyta</taxon>
        <taxon>Spermatophyta</taxon>
        <taxon>Magnoliopsida</taxon>
        <taxon>eudicotyledons</taxon>
        <taxon>Gunneridae</taxon>
        <taxon>Pentapetalae</taxon>
        <taxon>rosids</taxon>
        <taxon>malvids</taxon>
        <taxon>Brassicales</taxon>
        <taxon>Brassicaceae</taxon>
        <taxon>Brassiceae</taxon>
        <taxon>Raphanus</taxon>
    </lineage>
</organism>
<evidence type="ECO:0000256" key="9">
    <source>
        <dbReference type="ARBA" id="ARBA00022763"/>
    </source>
</evidence>
<evidence type="ECO:0000256" key="14">
    <source>
        <dbReference type="ARBA" id="ARBA00023242"/>
    </source>
</evidence>
<evidence type="ECO:0000256" key="2">
    <source>
        <dbReference type="ARBA" id="ARBA00004123"/>
    </source>
</evidence>
<dbReference type="Pfam" id="PF00149">
    <property type="entry name" value="Metallophos"/>
    <property type="match status" value="1"/>
</dbReference>
<dbReference type="InterPro" id="IPR003701">
    <property type="entry name" value="Mre11"/>
</dbReference>
<dbReference type="GO" id="GO:0000723">
    <property type="term" value="P:telomere maintenance"/>
    <property type="evidence" value="ECO:0007669"/>
    <property type="project" value="TreeGrafter"/>
</dbReference>
<dbReference type="Proteomes" id="UP000504610">
    <property type="component" value="Chromosome 9"/>
</dbReference>
<evidence type="ECO:0000256" key="3">
    <source>
        <dbReference type="ARBA" id="ARBA00004286"/>
    </source>
</evidence>
<evidence type="ECO:0000256" key="18">
    <source>
        <dbReference type="PIRSR" id="PIRSR000882-1"/>
    </source>
</evidence>
<dbReference type="SUPFAM" id="SSF56300">
    <property type="entry name" value="Metallo-dependent phosphatases"/>
    <property type="match status" value="1"/>
</dbReference>
<dbReference type="GO" id="GO:0097552">
    <property type="term" value="P:mitochondrial double-strand break repair via homologous recombination"/>
    <property type="evidence" value="ECO:0007669"/>
    <property type="project" value="TreeGrafter"/>
</dbReference>
<feature type="compositionally biased region" description="Acidic residues" evidence="20">
    <location>
        <begin position="613"/>
        <end position="628"/>
    </location>
</feature>
<evidence type="ECO:0000256" key="4">
    <source>
        <dbReference type="ARBA" id="ARBA00009028"/>
    </source>
</evidence>
<accession>A0A9W3CI33</accession>
<dbReference type="GO" id="GO:0006303">
    <property type="term" value="P:double-strand break repair via nonhomologous end joining"/>
    <property type="evidence" value="ECO:0007669"/>
    <property type="project" value="TreeGrafter"/>
</dbReference>
<dbReference type="Pfam" id="PF04152">
    <property type="entry name" value="Mre11_DNA_bind"/>
    <property type="match status" value="1"/>
</dbReference>
<keyword evidence="13 17" id="KW-0464">Manganese</keyword>
<keyword evidence="11 17" id="KW-0269">Exonuclease</keyword>
<comment type="cofactor">
    <cofactor evidence="1 17">
        <name>Mn(2+)</name>
        <dbReference type="ChEBI" id="CHEBI:29035"/>
    </cofactor>
</comment>
<dbReference type="InterPro" id="IPR004843">
    <property type="entry name" value="Calcineurin-like_PHP"/>
</dbReference>
<comment type="function">
    <text evidence="17">Core component of the MRN complex, which plays a central role in double-strand break (DSB) repair, DNA recombination, maintenance of telomere integrity and meiosis. The MRN complex is involved in the repair of DNA double-strand breaks (DSBs) via homologous recombination (HR), an error-free mechanism which primarily occurs during S and G2 phases. The complex (1) mediates the end resection of damaged DNA, which generates proper single-stranded DNA, a key initial steps in HR, and is (2) required for the recruitment of other repair factors and efficient activation of ATM and ATR upon DNA damage. Within the MRN complex, MRE11 possesses both single-strand endonuclease activity and double-strand-specific 3'-5' exonuclease activity. MRE11 first endonucleolytically cleaves the 5' strand at DNA DSB ends to prevent non-homologous end joining (NHEJ) and licence HR. It then generates a single-stranded DNA gap via 3' to 5' exonucleolytic degradation, which is required for single-strand invasion and recombination.</text>
</comment>
<dbReference type="FunFam" id="3.30.110.110:FF:000002">
    <property type="entry name" value="Double-strand break repair protein"/>
    <property type="match status" value="1"/>
</dbReference>
<keyword evidence="12 17" id="KW-0234">DNA repair</keyword>
<evidence type="ECO:0000256" key="20">
    <source>
        <dbReference type="SAM" id="MobiDB-lite"/>
    </source>
</evidence>
<dbReference type="CDD" id="cd00840">
    <property type="entry name" value="MPP_Mre11_N"/>
    <property type="match status" value="1"/>
</dbReference>
<dbReference type="Gene3D" id="3.30.110.110">
    <property type="entry name" value="Mre11, capping domain"/>
    <property type="match status" value="1"/>
</dbReference>
<dbReference type="RefSeq" id="XP_056851134.1">
    <property type="nucleotide sequence ID" value="XM_056995154.1"/>
</dbReference>
<keyword evidence="10 17" id="KW-0378">Hydrolase</keyword>
<evidence type="ECO:0000256" key="8">
    <source>
        <dbReference type="ARBA" id="ARBA00022759"/>
    </source>
</evidence>
<dbReference type="NCBIfam" id="TIGR00583">
    <property type="entry name" value="mre11"/>
    <property type="match status" value="1"/>
</dbReference>
<evidence type="ECO:0000256" key="16">
    <source>
        <dbReference type="ARBA" id="ARBA00063862"/>
    </source>
</evidence>
<keyword evidence="7" id="KW-0479">Metal-binding</keyword>
<dbReference type="GO" id="GO:0042138">
    <property type="term" value="P:meiotic DNA double-strand break formation"/>
    <property type="evidence" value="ECO:0007669"/>
    <property type="project" value="TreeGrafter"/>
</dbReference>
<evidence type="ECO:0000256" key="12">
    <source>
        <dbReference type="ARBA" id="ARBA00023204"/>
    </source>
</evidence>
<evidence type="ECO:0000256" key="7">
    <source>
        <dbReference type="ARBA" id="ARBA00022723"/>
    </source>
</evidence>
<dbReference type="GO" id="GO:0000724">
    <property type="term" value="P:double-strand break repair via homologous recombination"/>
    <property type="evidence" value="ECO:0007669"/>
    <property type="project" value="TreeGrafter"/>
</dbReference>
<dbReference type="OrthoDB" id="30417at2759"/>
<evidence type="ECO:0000256" key="17">
    <source>
        <dbReference type="PIRNR" id="PIRNR000882"/>
    </source>
</evidence>
<evidence type="ECO:0000256" key="10">
    <source>
        <dbReference type="ARBA" id="ARBA00022801"/>
    </source>
</evidence>
<feature type="compositionally biased region" description="Basic residues" evidence="20">
    <location>
        <begin position="645"/>
        <end position="659"/>
    </location>
</feature>
<dbReference type="FunFam" id="3.60.21.10:FF:000019">
    <property type="entry name" value="Double-strand break repair protein"/>
    <property type="match status" value="1"/>
</dbReference>
<evidence type="ECO:0000256" key="11">
    <source>
        <dbReference type="ARBA" id="ARBA00022839"/>
    </source>
</evidence>
<evidence type="ECO:0000313" key="22">
    <source>
        <dbReference type="Proteomes" id="UP000504610"/>
    </source>
</evidence>
<proteinExistence type="inferred from homology"/>
<comment type="subunit">
    <text evidence="16">Component of the MRN complex composed of two heterodimers RAD50/MRE11 associated with a single NBS1.</text>
</comment>
<evidence type="ECO:0000256" key="6">
    <source>
        <dbReference type="ARBA" id="ARBA00022722"/>
    </source>
</evidence>
<name>A0A9W3CI33_RAPSA</name>
<dbReference type="GeneID" id="108848716"/>
<keyword evidence="9 17" id="KW-0227">DNA damage</keyword>